<reference evidence="1" key="2">
    <citation type="submission" date="2023-06" db="EMBL/GenBank/DDBJ databases">
        <authorList>
            <consortium name="Lawrence Berkeley National Laboratory"/>
            <person name="Haridas S."/>
            <person name="Hensen N."/>
            <person name="Bonometti L."/>
            <person name="Westerberg I."/>
            <person name="Brannstrom I.O."/>
            <person name="Guillou S."/>
            <person name="Cros-Aarteil S."/>
            <person name="Calhoun S."/>
            <person name="Kuo A."/>
            <person name="Mondo S."/>
            <person name="Pangilinan J."/>
            <person name="Riley R."/>
            <person name="LaButti K."/>
            <person name="Andreopoulos B."/>
            <person name="Lipzen A."/>
            <person name="Chen C."/>
            <person name="Yanf M."/>
            <person name="Daum C."/>
            <person name="Ng V."/>
            <person name="Clum A."/>
            <person name="Steindorff A."/>
            <person name="Ohm R."/>
            <person name="Martin F."/>
            <person name="Silar P."/>
            <person name="Natvig D."/>
            <person name="Lalanne C."/>
            <person name="Gautier V."/>
            <person name="Ament-velasquez S.L."/>
            <person name="Kruys A."/>
            <person name="Hutchinson M.I."/>
            <person name="Powell A.J."/>
            <person name="Barry K."/>
            <person name="Miller A.N."/>
            <person name="Grigoriev I.V."/>
            <person name="Debuchy R."/>
            <person name="Gladieux P."/>
            <person name="Thoren M.H."/>
            <person name="Johannesson H."/>
        </authorList>
    </citation>
    <scope>NUCLEOTIDE SEQUENCE</scope>
    <source>
        <strain evidence="1">CBS 232.78</strain>
    </source>
</reference>
<comment type="caution">
    <text evidence="1">The sequence shown here is derived from an EMBL/GenBank/DDBJ whole genome shotgun (WGS) entry which is preliminary data.</text>
</comment>
<evidence type="ECO:0000313" key="2">
    <source>
        <dbReference type="Proteomes" id="UP001285441"/>
    </source>
</evidence>
<dbReference type="EMBL" id="JAULSW010000001">
    <property type="protein sequence ID" value="KAK3393817.1"/>
    <property type="molecule type" value="Genomic_DNA"/>
</dbReference>
<proteinExistence type="predicted"/>
<accession>A0AAE0U7M9</accession>
<organism evidence="1 2">
    <name type="scientific">Podospora didyma</name>
    <dbReference type="NCBI Taxonomy" id="330526"/>
    <lineage>
        <taxon>Eukaryota</taxon>
        <taxon>Fungi</taxon>
        <taxon>Dikarya</taxon>
        <taxon>Ascomycota</taxon>
        <taxon>Pezizomycotina</taxon>
        <taxon>Sordariomycetes</taxon>
        <taxon>Sordariomycetidae</taxon>
        <taxon>Sordariales</taxon>
        <taxon>Podosporaceae</taxon>
        <taxon>Podospora</taxon>
    </lineage>
</organism>
<keyword evidence="2" id="KW-1185">Reference proteome</keyword>
<name>A0AAE0U7M9_9PEZI</name>
<evidence type="ECO:0000313" key="1">
    <source>
        <dbReference type="EMBL" id="KAK3393817.1"/>
    </source>
</evidence>
<dbReference type="AlphaFoldDB" id="A0AAE0U7M9"/>
<reference evidence="1" key="1">
    <citation type="journal article" date="2023" name="Mol. Phylogenet. Evol.">
        <title>Genome-scale phylogeny and comparative genomics of the fungal order Sordariales.</title>
        <authorList>
            <person name="Hensen N."/>
            <person name="Bonometti L."/>
            <person name="Westerberg I."/>
            <person name="Brannstrom I.O."/>
            <person name="Guillou S."/>
            <person name="Cros-Aarteil S."/>
            <person name="Calhoun S."/>
            <person name="Haridas S."/>
            <person name="Kuo A."/>
            <person name="Mondo S."/>
            <person name="Pangilinan J."/>
            <person name="Riley R."/>
            <person name="LaButti K."/>
            <person name="Andreopoulos B."/>
            <person name="Lipzen A."/>
            <person name="Chen C."/>
            <person name="Yan M."/>
            <person name="Daum C."/>
            <person name="Ng V."/>
            <person name="Clum A."/>
            <person name="Steindorff A."/>
            <person name="Ohm R.A."/>
            <person name="Martin F."/>
            <person name="Silar P."/>
            <person name="Natvig D.O."/>
            <person name="Lalanne C."/>
            <person name="Gautier V."/>
            <person name="Ament-Velasquez S.L."/>
            <person name="Kruys A."/>
            <person name="Hutchinson M.I."/>
            <person name="Powell A.J."/>
            <person name="Barry K."/>
            <person name="Miller A.N."/>
            <person name="Grigoriev I.V."/>
            <person name="Debuchy R."/>
            <person name="Gladieux P."/>
            <person name="Hiltunen Thoren M."/>
            <person name="Johannesson H."/>
        </authorList>
    </citation>
    <scope>NUCLEOTIDE SEQUENCE</scope>
    <source>
        <strain evidence="1">CBS 232.78</strain>
    </source>
</reference>
<gene>
    <name evidence="1" type="ORF">B0H63DRAFT_29086</name>
</gene>
<sequence length="214" mass="23279">MSPFFVLLASMAGRQLDAVLAFSGPGGLAGSLGTGDLLIPIARPWSVDSGHSQVSVDASGSESLILRHPADERPNQQETVRDATIQEHINVCLQQVFRRDSLGSSFTRGGCFSPQKHRHTQYTPLRRVIHRRHHVIRQESRESRVFKLRFTGHADVLLKPVSRLGLAIFPVSKPHVAGCPQGLLVVLEPGFPNLAASLPACVRACYPPASTTPL</sequence>
<dbReference type="Proteomes" id="UP001285441">
    <property type="component" value="Unassembled WGS sequence"/>
</dbReference>
<protein>
    <submittedName>
        <fullName evidence="1">Uncharacterized protein</fullName>
    </submittedName>
</protein>